<proteinExistence type="predicted"/>
<dbReference type="EMBL" id="BAAAVV010000009">
    <property type="protein sequence ID" value="GAA3177694.1"/>
    <property type="molecule type" value="Genomic_DNA"/>
</dbReference>
<organism evidence="2 3">
    <name type="scientific">Blastococcus jejuensis</name>
    <dbReference type="NCBI Taxonomy" id="351224"/>
    <lineage>
        <taxon>Bacteria</taxon>
        <taxon>Bacillati</taxon>
        <taxon>Actinomycetota</taxon>
        <taxon>Actinomycetes</taxon>
        <taxon>Geodermatophilales</taxon>
        <taxon>Geodermatophilaceae</taxon>
        <taxon>Blastococcus</taxon>
    </lineage>
</organism>
<feature type="compositionally biased region" description="Gly residues" evidence="1">
    <location>
        <begin position="102"/>
        <end position="125"/>
    </location>
</feature>
<feature type="region of interest" description="Disordered" evidence="1">
    <location>
        <begin position="38"/>
        <end position="62"/>
    </location>
</feature>
<protein>
    <submittedName>
        <fullName evidence="2">Uncharacterized protein</fullName>
    </submittedName>
</protein>
<comment type="caution">
    <text evidence="2">The sequence shown here is derived from an EMBL/GenBank/DDBJ whole genome shotgun (WGS) entry which is preliminary data.</text>
</comment>
<evidence type="ECO:0000313" key="3">
    <source>
        <dbReference type="Proteomes" id="UP001499924"/>
    </source>
</evidence>
<feature type="region of interest" description="Disordered" evidence="1">
    <location>
        <begin position="98"/>
        <end position="125"/>
    </location>
</feature>
<accession>A0ABP6PHX9</accession>
<keyword evidence="3" id="KW-1185">Reference proteome</keyword>
<gene>
    <name evidence="2" type="ORF">GCM10010531_34380</name>
</gene>
<dbReference type="Proteomes" id="UP001499924">
    <property type="component" value="Unassembled WGS sequence"/>
</dbReference>
<evidence type="ECO:0000313" key="2">
    <source>
        <dbReference type="EMBL" id="GAA3177694.1"/>
    </source>
</evidence>
<name>A0ABP6PHX9_9ACTN</name>
<evidence type="ECO:0000256" key="1">
    <source>
        <dbReference type="SAM" id="MobiDB-lite"/>
    </source>
</evidence>
<reference evidence="3" key="1">
    <citation type="journal article" date="2019" name="Int. J. Syst. Evol. Microbiol.">
        <title>The Global Catalogue of Microorganisms (GCM) 10K type strain sequencing project: providing services to taxonomists for standard genome sequencing and annotation.</title>
        <authorList>
            <consortium name="The Broad Institute Genomics Platform"/>
            <consortium name="The Broad Institute Genome Sequencing Center for Infectious Disease"/>
            <person name="Wu L."/>
            <person name="Ma J."/>
        </authorList>
    </citation>
    <scope>NUCLEOTIDE SEQUENCE [LARGE SCALE GENOMIC DNA]</scope>
    <source>
        <strain evidence="3">JCM 15614</strain>
    </source>
</reference>
<sequence length="125" mass="11574">MTPIAATSTIVRSSPVIRETSVATAMVPAARRMFRLAPGAPSRAATSSPDPPGSPGACVGTGGRDVITWVSSAAAGTHCRRAAGGGIGGNGRAGVTSCASAAGGGAGGAASSGPGNGAEGGGAAR</sequence>